<dbReference type="GO" id="GO:0006629">
    <property type="term" value="P:lipid metabolic process"/>
    <property type="evidence" value="ECO:0007669"/>
    <property type="project" value="InterPro"/>
</dbReference>
<evidence type="ECO:0000313" key="3">
    <source>
        <dbReference type="EMBL" id="KAK3095601.1"/>
    </source>
</evidence>
<feature type="transmembrane region" description="Helical" evidence="1">
    <location>
        <begin position="98"/>
        <end position="117"/>
    </location>
</feature>
<gene>
    <name evidence="3" type="ORF">FSP39_016568</name>
</gene>
<organism evidence="3 4">
    <name type="scientific">Pinctada imbricata</name>
    <name type="common">Atlantic pearl-oyster</name>
    <name type="synonym">Pinctada martensii</name>
    <dbReference type="NCBI Taxonomy" id="66713"/>
    <lineage>
        <taxon>Eukaryota</taxon>
        <taxon>Metazoa</taxon>
        <taxon>Spiralia</taxon>
        <taxon>Lophotrochozoa</taxon>
        <taxon>Mollusca</taxon>
        <taxon>Bivalvia</taxon>
        <taxon>Autobranchia</taxon>
        <taxon>Pteriomorphia</taxon>
        <taxon>Pterioida</taxon>
        <taxon>Pterioidea</taxon>
        <taxon>Pteriidae</taxon>
        <taxon>Pinctada</taxon>
    </lineage>
</organism>
<dbReference type="AlphaFoldDB" id="A0AA88YFD5"/>
<accession>A0AA88YFD5</accession>
<sequence length="374" mass="42724">MFTWVFPSTVTVGVSAELDGGLCVMAMSMEKSDEFKEREIYDYVKLSELPKFIDLNEEVQRLVKTCSWWDLYGVDWLITCTAFGLVGASLLLMKSPSLLFIGLGIFIYGCCQSLFAIRNGHAALHNAMCSSRSWNRFWSFFFSDICGSFHADLGYDIHIKSHHPHTNIVGHGDSSTWKVPFLPAYTYMFVAPLLVPIITIPVVMQGLWGQWTRMARFITLGSVGLYINFYLLMNVSGFTFKGALLATVLSRMVLSIPYIHVNIFQHIGLPMYSMKNRPKKIYQMSNGVLNLPRNPVLDYCFGHSIISCHVEHHLFPQLSDNMCLKIKPIVSKFLRENGLPYHEDTYTNRMFFFLNKYSELMVQAPPITHFVGIQ</sequence>
<feature type="transmembrane region" description="Helical" evidence="1">
    <location>
        <begin position="71"/>
        <end position="92"/>
    </location>
</feature>
<comment type="caution">
    <text evidence="3">The sequence shown here is derived from an EMBL/GenBank/DDBJ whole genome shotgun (WGS) entry which is preliminary data.</text>
</comment>
<dbReference type="InterPro" id="IPR012171">
    <property type="entry name" value="Fatty_acid_desaturase"/>
</dbReference>
<feature type="transmembrane region" description="Helical" evidence="1">
    <location>
        <begin position="137"/>
        <end position="155"/>
    </location>
</feature>
<keyword evidence="4" id="KW-1185">Reference proteome</keyword>
<dbReference type="InterPro" id="IPR005804">
    <property type="entry name" value="FA_desaturase_dom"/>
</dbReference>
<dbReference type="PANTHER" id="PTHR19353:SF13">
    <property type="entry name" value="FATTY ACID DESATURASE 6"/>
    <property type="match status" value="1"/>
</dbReference>
<evidence type="ECO:0000313" key="4">
    <source>
        <dbReference type="Proteomes" id="UP001186944"/>
    </source>
</evidence>
<feature type="transmembrane region" description="Helical" evidence="1">
    <location>
        <begin position="184"/>
        <end position="203"/>
    </location>
</feature>
<feature type="domain" description="Fatty acid desaturase" evidence="2">
    <location>
        <begin position="98"/>
        <end position="343"/>
    </location>
</feature>
<keyword evidence="1" id="KW-1133">Transmembrane helix</keyword>
<protein>
    <recommendedName>
        <fullName evidence="2">Fatty acid desaturase domain-containing protein</fullName>
    </recommendedName>
</protein>
<keyword evidence="1" id="KW-0472">Membrane</keyword>
<feature type="transmembrane region" description="Helical" evidence="1">
    <location>
        <begin position="253"/>
        <end position="272"/>
    </location>
</feature>
<dbReference type="Proteomes" id="UP001186944">
    <property type="component" value="Unassembled WGS sequence"/>
</dbReference>
<dbReference type="Pfam" id="PF00487">
    <property type="entry name" value="FA_desaturase"/>
    <property type="match status" value="1"/>
</dbReference>
<dbReference type="GO" id="GO:0016717">
    <property type="term" value="F:oxidoreductase activity, acting on paired donors, with oxidation of a pair of donors resulting in the reduction of molecular oxygen to two molecules of water"/>
    <property type="evidence" value="ECO:0007669"/>
    <property type="project" value="TreeGrafter"/>
</dbReference>
<dbReference type="PANTHER" id="PTHR19353">
    <property type="entry name" value="FATTY ACID DESATURASE 2"/>
    <property type="match status" value="1"/>
</dbReference>
<dbReference type="GO" id="GO:0016020">
    <property type="term" value="C:membrane"/>
    <property type="evidence" value="ECO:0007669"/>
    <property type="project" value="TreeGrafter"/>
</dbReference>
<name>A0AA88YFD5_PINIB</name>
<keyword evidence="1" id="KW-0812">Transmembrane</keyword>
<dbReference type="EMBL" id="VSWD01000008">
    <property type="protein sequence ID" value="KAK3095601.1"/>
    <property type="molecule type" value="Genomic_DNA"/>
</dbReference>
<feature type="transmembrane region" description="Helical" evidence="1">
    <location>
        <begin position="215"/>
        <end position="233"/>
    </location>
</feature>
<proteinExistence type="predicted"/>
<reference evidence="3" key="1">
    <citation type="submission" date="2019-08" db="EMBL/GenBank/DDBJ databases">
        <title>The improved chromosome-level genome for the pearl oyster Pinctada fucata martensii using PacBio sequencing and Hi-C.</title>
        <authorList>
            <person name="Zheng Z."/>
        </authorList>
    </citation>
    <scope>NUCLEOTIDE SEQUENCE</scope>
    <source>
        <strain evidence="3">ZZ-2019</strain>
        <tissue evidence="3">Adductor muscle</tissue>
    </source>
</reference>
<evidence type="ECO:0000256" key="1">
    <source>
        <dbReference type="SAM" id="Phobius"/>
    </source>
</evidence>
<evidence type="ECO:0000259" key="2">
    <source>
        <dbReference type="Pfam" id="PF00487"/>
    </source>
</evidence>